<feature type="transmembrane region" description="Helical" evidence="1">
    <location>
        <begin position="168"/>
        <end position="187"/>
    </location>
</feature>
<feature type="transmembrane region" description="Helical" evidence="1">
    <location>
        <begin position="263"/>
        <end position="280"/>
    </location>
</feature>
<evidence type="ECO:0000313" key="3">
    <source>
        <dbReference type="EMBL" id="HJF40669.1"/>
    </source>
</evidence>
<dbReference type="GO" id="GO:0016747">
    <property type="term" value="F:acyltransferase activity, transferring groups other than amino-acyl groups"/>
    <property type="evidence" value="ECO:0007669"/>
    <property type="project" value="InterPro"/>
</dbReference>
<dbReference type="InterPro" id="IPR002656">
    <property type="entry name" value="Acyl_transf_3_dom"/>
</dbReference>
<organism evidence="3 4">
    <name type="scientific">Thomasclavelia spiroformis</name>
    <dbReference type="NCBI Taxonomy" id="29348"/>
    <lineage>
        <taxon>Bacteria</taxon>
        <taxon>Bacillati</taxon>
        <taxon>Bacillota</taxon>
        <taxon>Erysipelotrichia</taxon>
        <taxon>Erysipelotrichales</taxon>
        <taxon>Coprobacillaceae</taxon>
        <taxon>Thomasclavelia</taxon>
    </lineage>
</organism>
<dbReference type="Pfam" id="PF01757">
    <property type="entry name" value="Acyl_transf_3"/>
    <property type="match status" value="1"/>
</dbReference>
<dbReference type="Proteomes" id="UP000749320">
    <property type="component" value="Unassembled WGS sequence"/>
</dbReference>
<comment type="caution">
    <text evidence="3">The sequence shown here is derived from an EMBL/GenBank/DDBJ whole genome shotgun (WGS) entry which is preliminary data.</text>
</comment>
<evidence type="ECO:0000313" key="4">
    <source>
        <dbReference type="Proteomes" id="UP000749320"/>
    </source>
</evidence>
<reference evidence="3" key="2">
    <citation type="submission" date="2021-09" db="EMBL/GenBank/DDBJ databases">
        <authorList>
            <person name="Gilroy R."/>
        </authorList>
    </citation>
    <scope>NUCLEOTIDE SEQUENCE</scope>
    <source>
        <strain evidence="3">CHK193-16274</strain>
    </source>
</reference>
<feature type="transmembrane region" description="Helical" evidence="1">
    <location>
        <begin position="207"/>
        <end position="229"/>
    </location>
</feature>
<feature type="transmembrane region" description="Helical" evidence="1">
    <location>
        <begin position="292"/>
        <end position="312"/>
    </location>
</feature>
<protein>
    <recommendedName>
        <fullName evidence="2">Acyltransferase 3 domain-containing protein</fullName>
    </recommendedName>
</protein>
<accession>A0A921GBS2</accession>
<gene>
    <name evidence="3" type="ORF">K8V91_07070</name>
</gene>
<evidence type="ECO:0000256" key="1">
    <source>
        <dbReference type="SAM" id="Phobius"/>
    </source>
</evidence>
<keyword evidence="1" id="KW-1133">Transmembrane helix</keyword>
<feature type="transmembrane region" description="Helical" evidence="1">
    <location>
        <begin position="318"/>
        <end position="340"/>
    </location>
</feature>
<proteinExistence type="predicted"/>
<feature type="transmembrane region" description="Helical" evidence="1">
    <location>
        <begin position="57"/>
        <end position="76"/>
    </location>
</feature>
<feature type="transmembrane region" description="Helical" evidence="1">
    <location>
        <begin position="241"/>
        <end position="257"/>
    </location>
</feature>
<evidence type="ECO:0000259" key="2">
    <source>
        <dbReference type="Pfam" id="PF01757"/>
    </source>
</evidence>
<reference evidence="3" key="1">
    <citation type="journal article" date="2021" name="PeerJ">
        <title>Extensive microbial diversity within the chicken gut microbiome revealed by metagenomics and culture.</title>
        <authorList>
            <person name="Gilroy R."/>
            <person name="Ravi A."/>
            <person name="Getino M."/>
            <person name="Pursley I."/>
            <person name="Horton D.L."/>
            <person name="Alikhan N.F."/>
            <person name="Baker D."/>
            <person name="Gharbi K."/>
            <person name="Hall N."/>
            <person name="Watson M."/>
            <person name="Adriaenssens E.M."/>
            <person name="Foster-Nyarko E."/>
            <person name="Jarju S."/>
            <person name="Secka A."/>
            <person name="Antonio M."/>
            <person name="Oren A."/>
            <person name="Chaudhuri R.R."/>
            <person name="La Ragione R."/>
            <person name="Hildebrand F."/>
            <person name="Pallen M.J."/>
        </authorList>
    </citation>
    <scope>NUCLEOTIDE SEQUENCE</scope>
    <source>
        <strain evidence="3">CHK193-16274</strain>
    </source>
</reference>
<feature type="transmembrane region" description="Helical" evidence="1">
    <location>
        <begin position="96"/>
        <end position="113"/>
    </location>
</feature>
<name>A0A921GBS2_9FIRM</name>
<feature type="domain" description="Acyltransferase 3" evidence="2">
    <location>
        <begin position="18"/>
        <end position="337"/>
    </location>
</feature>
<keyword evidence="1" id="KW-0812">Transmembrane</keyword>
<sequence length="351" mass="40494">MYDKERKLSSKQASKQYNSIDLMKLIMAIVVIAIHTEPLVRCEKIAVLNLYKAISDVAVPFFFLASGFLVFDKVIVLPKEEQERIILNYAKKILKLYLIWTVIYLPITIYDYVTNGESLIRNIFAFFKGLIFVGCHWNSWPLWYLLSVFYAFVLVRLIVYKKGLSQKVLTILAVGVYLIANEFTIILNNGYELNGFGQQLIKVVSAVFVNGRIFTGFFYIVVGFLMAQYKQLLFRRKSSEFLFFIAISICGKIATEGLLERCFLAMLAVSVFCFILISKVPDCKYWHTCRNLSTKIYLLHMIVYSFLDIVILGDRYANGLMCFVITIIGTIILSFGLIYFEKKSKVIEKLF</sequence>
<dbReference type="EMBL" id="DYWV01000236">
    <property type="protein sequence ID" value="HJF40669.1"/>
    <property type="molecule type" value="Genomic_DNA"/>
</dbReference>
<keyword evidence="1" id="KW-0472">Membrane</keyword>
<feature type="transmembrane region" description="Helical" evidence="1">
    <location>
        <begin position="20"/>
        <end position="37"/>
    </location>
</feature>
<feature type="transmembrane region" description="Helical" evidence="1">
    <location>
        <begin position="142"/>
        <end position="159"/>
    </location>
</feature>
<dbReference type="AlphaFoldDB" id="A0A921GBS2"/>